<name>A0A8J4T327_9TREM</name>
<accession>A0A8J4T327</accession>
<dbReference type="InterPro" id="IPR020568">
    <property type="entry name" value="Ribosomal_Su5_D2-typ_SF"/>
</dbReference>
<protein>
    <submittedName>
        <fullName evidence="1">Uncharacterized protein</fullName>
    </submittedName>
</protein>
<dbReference type="Proteomes" id="UP000748531">
    <property type="component" value="Unassembled WGS sequence"/>
</dbReference>
<comment type="caution">
    <text evidence="1">The sequence shown here is derived from an EMBL/GenBank/DDBJ whole genome shotgun (WGS) entry which is preliminary data.</text>
</comment>
<dbReference type="Gene3D" id="3.30.230.10">
    <property type="match status" value="1"/>
</dbReference>
<reference evidence="1" key="1">
    <citation type="submission" date="2019-05" db="EMBL/GenBank/DDBJ databases">
        <title>Annotation for the trematode Paragonimus heterotremus.</title>
        <authorList>
            <person name="Choi Y.-J."/>
        </authorList>
    </citation>
    <scope>NUCLEOTIDE SEQUENCE</scope>
    <source>
        <strain evidence="1">LC</strain>
    </source>
</reference>
<evidence type="ECO:0000313" key="1">
    <source>
        <dbReference type="EMBL" id="KAF5397348.1"/>
    </source>
</evidence>
<gene>
    <name evidence="1" type="ORF">PHET_09676</name>
</gene>
<keyword evidence="2" id="KW-1185">Reference proteome</keyword>
<proteinExistence type="predicted"/>
<dbReference type="SUPFAM" id="SSF54211">
    <property type="entry name" value="Ribosomal protein S5 domain 2-like"/>
    <property type="match status" value="1"/>
</dbReference>
<organism evidence="1 2">
    <name type="scientific">Paragonimus heterotremus</name>
    <dbReference type="NCBI Taxonomy" id="100268"/>
    <lineage>
        <taxon>Eukaryota</taxon>
        <taxon>Metazoa</taxon>
        <taxon>Spiralia</taxon>
        <taxon>Lophotrochozoa</taxon>
        <taxon>Platyhelminthes</taxon>
        <taxon>Trematoda</taxon>
        <taxon>Digenea</taxon>
        <taxon>Plagiorchiida</taxon>
        <taxon>Troglotremata</taxon>
        <taxon>Troglotrematidae</taxon>
        <taxon>Paragonimus</taxon>
    </lineage>
</organism>
<dbReference type="InterPro" id="IPR014721">
    <property type="entry name" value="Ribsml_uS5_D2-typ_fold_subgr"/>
</dbReference>
<sequence length="126" mass="13601">MAPCEWKRNPATHSADEQAAFWTAQSYATIPSCSYGTKPSIKRRTSLTTQEYCWISGGLELVHLHARANGSPTVLRSHVHTHIEVHSDTPVDASLGSSAAFSVSATATFLIRPGCLSTEGDSTLDR</sequence>
<evidence type="ECO:0000313" key="2">
    <source>
        <dbReference type="Proteomes" id="UP000748531"/>
    </source>
</evidence>
<dbReference type="AlphaFoldDB" id="A0A8J4T327"/>
<dbReference type="EMBL" id="LUCH01006396">
    <property type="protein sequence ID" value="KAF5397348.1"/>
    <property type="molecule type" value="Genomic_DNA"/>
</dbReference>